<feature type="domain" description="Ras-GEF" evidence="4">
    <location>
        <begin position="131"/>
        <end position="375"/>
    </location>
</feature>
<dbReference type="SMART" id="SM00147">
    <property type="entry name" value="RasGEF"/>
    <property type="match status" value="1"/>
</dbReference>
<dbReference type="GO" id="GO:0007265">
    <property type="term" value="P:Ras protein signal transduction"/>
    <property type="evidence" value="ECO:0007669"/>
    <property type="project" value="TreeGrafter"/>
</dbReference>
<proteinExistence type="predicted"/>
<dbReference type="Pfam" id="PF00617">
    <property type="entry name" value="RasGEF"/>
    <property type="match status" value="1"/>
</dbReference>
<keyword evidence="6" id="KW-1185">Reference proteome</keyword>
<dbReference type="GO" id="GO:0005085">
    <property type="term" value="F:guanyl-nucleotide exchange factor activity"/>
    <property type="evidence" value="ECO:0007669"/>
    <property type="project" value="UniProtKB-KW"/>
</dbReference>
<feature type="compositionally biased region" description="Low complexity" evidence="3">
    <location>
        <begin position="427"/>
        <end position="444"/>
    </location>
</feature>
<organism evidence="5 6">
    <name type="scientific">Schistosoma japonicum</name>
    <name type="common">Blood fluke</name>
    <dbReference type="NCBI Taxonomy" id="6182"/>
    <lineage>
        <taxon>Eukaryota</taxon>
        <taxon>Metazoa</taxon>
        <taxon>Spiralia</taxon>
        <taxon>Lophotrochozoa</taxon>
        <taxon>Platyhelminthes</taxon>
        <taxon>Trematoda</taxon>
        <taxon>Digenea</taxon>
        <taxon>Strigeidida</taxon>
        <taxon>Schistosomatoidea</taxon>
        <taxon>Schistosomatidae</taxon>
        <taxon>Schistosoma</taxon>
    </lineage>
</organism>
<dbReference type="AlphaFoldDB" id="A0A4Z2CTR7"/>
<dbReference type="OrthoDB" id="10254377at2759"/>
<dbReference type="InterPro" id="IPR001895">
    <property type="entry name" value="RASGEF_cat_dom"/>
</dbReference>
<name>A0A4Z2CTR7_SCHJA</name>
<dbReference type="CDD" id="cd00155">
    <property type="entry name" value="RasGEF"/>
    <property type="match status" value="1"/>
</dbReference>
<dbReference type="InterPro" id="IPR008937">
    <property type="entry name" value="Ras-like_GEF"/>
</dbReference>
<keyword evidence="1 2" id="KW-0344">Guanine-nucleotide releasing factor</keyword>
<evidence type="ECO:0000256" key="3">
    <source>
        <dbReference type="SAM" id="MobiDB-lite"/>
    </source>
</evidence>
<evidence type="ECO:0000313" key="5">
    <source>
        <dbReference type="EMBL" id="TNN07701.1"/>
    </source>
</evidence>
<dbReference type="PANTHER" id="PTHR23113">
    <property type="entry name" value="GUANINE NUCLEOTIDE EXCHANGE FACTOR"/>
    <property type="match status" value="1"/>
</dbReference>
<dbReference type="SUPFAM" id="SSF48366">
    <property type="entry name" value="Ras GEF"/>
    <property type="match status" value="1"/>
</dbReference>
<comment type="caution">
    <text evidence="5">The sequence shown here is derived from an EMBL/GenBank/DDBJ whole genome shotgun (WGS) entry which is preliminary data.</text>
</comment>
<protein>
    <submittedName>
        <fullName evidence="5">Ras-specific guanine nucleotide-releasing factor RalGPS2</fullName>
    </submittedName>
</protein>
<feature type="non-terminal residue" evidence="5">
    <location>
        <position position="576"/>
    </location>
</feature>
<dbReference type="PROSITE" id="PS50009">
    <property type="entry name" value="RASGEF_CAT"/>
    <property type="match status" value="1"/>
</dbReference>
<dbReference type="STRING" id="6182.A0A4Z2CTR7"/>
<dbReference type="PANTHER" id="PTHR23113:SF368">
    <property type="entry name" value="CELL DIVISION CONTROL PROTEIN 25"/>
    <property type="match status" value="1"/>
</dbReference>
<evidence type="ECO:0000259" key="4">
    <source>
        <dbReference type="PROSITE" id="PS50009"/>
    </source>
</evidence>
<sequence length="576" mass="65274">MDFCTPDRKVSNHNLRSYVKNTSNKLPGYIPPLIRGLSLEDSMKCTPFSTPKHRSHPSRVRVNHGFTDASSLDSIFSQPTVSNQKGITNISNDKSNRSKSSTVPNVIRIARKSYDTLDVGTNRYEKHLKADAELIAQQITLIELEYFQAIEADEFYTLKWNSKEKLQYAPNIVASTRWFNQIIFWVQKDILNEKNMSKRTEILSHFIRIAKKLVDINNFSSAMAVVSALNVQCIYRLSATWSNLCSRDRHTFRKLADLFSQEQNYLNLRSAVDNARLPCIPYLGIFLCDLTYIDVAASSIAMSTHHREHSTWDTQGKQDRINNILRIIAKFQQSNYSFVRNEFIASYLEAQRYIEELQRFIEDANYKLSIQLEPLPPPPDPSFSTVPPNYSFLNNNNTNNNNGNNYVLKPVPIHNCSANVSSNCDTTTTSLSSVKTTSSLSPLSCKTPTVNSNNNISVKHTNKDIADHSSPNSTPNQRKKQSKSISPLCDLIAPPAIPPPPSHVKRTHFQEDMSIQLGHHHLNTEFFAGNSVQRPRKRPTHRRLGSWAGVGLLSCDNYLAPSVEKCVHHAKQIVDK</sequence>
<dbReference type="Gene3D" id="1.10.840.10">
    <property type="entry name" value="Ras guanine-nucleotide exchange factors catalytic domain"/>
    <property type="match status" value="1"/>
</dbReference>
<gene>
    <name evidence="5" type="ORF">EWB00_007554</name>
</gene>
<reference evidence="5 6" key="1">
    <citation type="submission" date="2019-03" db="EMBL/GenBank/DDBJ databases">
        <title>An improved genome assembly of the fluke Schistosoma japonicum.</title>
        <authorList>
            <person name="Hu W."/>
            <person name="Luo F."/>
            <person name="Yin M."/>
            <person name="Mo X."/>
            <person name="Sun C."/>
            <person name="Wu Q."/>
            <person name="Zhu B."/>
            <person name="Xiang M."/>
            <person name="Wang J."/>
            <person name="Wang Y."/>
            <person name="Zhang T."/>
            <person name="Xu B."/>
            <person name="Zheng H."/>
            <person name="Feng Z."/>
        </authorList>
    </citation>
    <scope>NUCLEOTIDE SEQUENCE [LARGE SCALE GENOMIC DNA]</scope>
    <source>
        <strain evidence="5">HuSjv2</strain>
        <tissue evidence="5">Worms</tissue>
    </source>
</reference>
<dbReference type="Proteomes" id="UP000311919">
    <property type="component" value="Unassembled WGS sequence"/>
</dbReference>
<dbReference type="InterPro" id="IPR023578">
    <property type="entry name" value="Ras_GEF_dom_sf"/>
</dbReference>
<accession>A0A4Z2CTR7</accession>
<evidence type="ECO:0000256" key="1">
    <source>
        <dbReference type="ARBA" id="ARBA00022658"/>
    </source>
</evidence>
<dbReference type="InterPro" id="IPR036964">
    <property type="entry name" value="RASGEF_cat_dom_sf"/>
</dbReference>
<evidence type="ECO:0000256" key="2">
    <source>
        <dbReference type="PROSITE-ProRule" id="PRU00168"/>
    </source>
</evidence>
<evidence type="ECO:0000313" key="6">
    <source>
        <dbReference type="Proteomes" id="UP000311919"/>
    </source>
</evidence>
<dbReference type="EMBL" id="SKCS01000423">
    <property type="protein sequence ID" value="TNN07701.1"/>
    <property type="molecule type" value="Genomic_DNA"/>
</dbReference>
<feature type="compositionally biased region" description="Polar residues" evidence="3">
    <location>
        <begin position="446"/>
        <end position="459"/>
    </location>
</feature>
<dbReference type="GO" id="GO:0005886">
    <property type="term" value="C:plasma membrane"/>
    <property type="evidence" value="ECO:0007669"/>
    <property type="project" value="TreeGrafter"/>
</dbReference>
<feature type="region of interest" description="Disordered" evidence="3">
    <location>
        <begin position="427"/>
        <end position="485"/>
    </location>
</feature>